<accession>A0A391P2I2</accession>
<gene>
    <name evidence="1" type="ORF">KIPB_014279</name>
</gene>
<sequence length="66" mass="7310">MDMSYPQVVSLCNEGNRSTRKTVKSPVPSQKAPRASKVVVLFDSESLSLFGQRLRLVAILHPGLIR</sequence>
<keyword evidence="2" id="KW-1185">Reference proteome</keyword>
<feature type="non-terminal residue" evidence="1">
    <location>
        <position position="1"/>
    </location>
</feature>
<evidence type="ECO:0000313" key="2">
    <source>
        <dbReference type="Proteomes" id="UP000265618"/>
    </source>
</evidence>
<proteinExistence type="predicted"/>
<comment type="caution">
    <text evidence="1">The sequence shown here is derived from an EMBL/GenBank/DDBJ whole genome shotgun (WGS) entry which is preliminary data.</text>
</comment>
<dbReference type="EMBL" id="BDIP01007244">
    <property type="protein sequence ID" value="GCA64443.1"/>
    <property type="molecule type" value="Genomic_DNA"/>
</dbReference>
<reference evidence="1 2" key="1">
    <citation type="journal article" date="2018" name="PLoS ONE">
        <title>The draft genome of Kipferlia bialata reveals reductive genome evolution in fornicate parasites.</title>
        <authorList>
            <person name="Tanifuji G."/>
            <person name="Takabayashi S."/>
            <person name="Kume K."/>
            <person name="Takagi M."/>
            <person name="Nakayama T."/>
            <person name="Kamikawa R."/>
            <person name="Inagaki Y."/>
            <person name="Hashimoto T."/>
        </authorList>
    </citation>
    <scope>NUCLEOTIDE SEQUENCE [LARGE SCALE GENOMIC DNA]</scope>
    <source>
        <strain evidence="1">NY0173</strain>
    </source>
</reference>
<organism evidence="1 2">
    <name type="scientific">Kipferlia bialata</name>
    <dbReference type="NCBI Taxonomy" id="797122"/>
    <lineage>
        <taxon>Eukaryota</taxon>
        <taxon>Metamonada</taxon>
        <taxon>Carpediemonas-like organisms</taxon>
        <taxon>Kipferlia</taxon>
    </lineage>
</organism>
<dbReference type="Proteomes" id="UP000265618">
    <property type="component" value="Unassembled WGS sequence"/>
</dbReference>
<name>A0A391P2I2_9EUKA</name>
<evidence type="ECO:0000313" key="1">
    <source>
        <dbReference type="EMBL" id="GCA64443.1"/>
    </source>
</evidence>
<dbReference type="AlphaFoldDB" id="A0A391P2I2"/>
<protein>
    <submittedName>
        <fullName evidence="1">Uncharacterized protein</fullName>
    </submittedName>
</protein>